<evidence type="ECO:0000313" key="5">
    <source>
        <dbReference type="Proteomes" id="UP001273935"/>
    </source>
</evidence>
<dbReference type="PANTHER" id="PTHR43353:SF5">
    <property type="entry name" value="SUCCINATE-SEMIALDEHYDE DEHYDROGENASE, MITOCHONDRIAL"/>
    <property type="match status" value="1"/>
</dbReference>
<keyword evidence="2" id="KW-0560">Oxidoreductase</keyword>
<reference evidence="4 5" key="1">
    <citation type="submission" date="2023-10" db="EMBL/GenBank/DDBJ databases">
        <title>Pseudomonas otitidis isolated from a paediatric patient with cystic fibrosis in Chile.</title>
        <authorList>
            <person name="Amsteins-Romero L."/>
            <person name="Opazo-Capurro A."/>
            <person name="Matus-Kohler M."/>
            <person name="Gonzalez-Rocha G."/>
        </authorList>
    </citation>
    <scope>NUCLEOTIDE SEQUENCE [LARGE SCALE GENOMIC DNA]</scope>
    <source>
        <strain evidence="4 5">P-714</strain>
    </source>
</reference>
<evidence type="ECO:0000313" key="4">
    <source>
        <dbReference type="EMBL" id="MDV3443928.1"/>
    </source>
</evidence>
<comment type="caution">
    <text evidence="4">The sequence shown here is derived from an EMBL/GenBank/DDBJ whole genome shotgun (WGS) entry which is preliminary data.</text>
</comment>
<organism evidence="4 5">
    <name type="scientific">Metapseudomonas otitidis</name>
    <dbReference type="NCBI Taxonomy" id="319939"/>
    <lineage>
        <taxon>Bacteria</taxon>
        <taxon>Pseudomonadati</taxon>
        <taxon>Pseudomonadota</taxon>
        <taxon>Gammaproteobacteria</taxon>
        <taxon>Pseudomonadales</taxon>
        <taxon>Pseudomonadaceae</taxon>
        <taxon>Metapseudomonas</taxon>
    </lineage>
</organism>
<evidence type="ECO:0000256" key="2">
    <source>
        <dbReference type="ARBA" id="ARBA00023002"/>
    </source>
</evidence>
<feature type="non-terminal residue" evidence="4">
    <location>
        <position position="71"/>
    </location>
</feature>
<accession>A0ABU3Y1B0</accession>
<feature type="domain" description="Aldehyde dehydrogenase" evidence="3">
    <location>
        <begin position="1"/>
        <end position="70"/>
    </location>
</feature>
<dbReference type="InterPro" id="IPR050740">
    <property type="entry name" value="Aldehyde_DH_Superfamily"/>
</dbReference>
<dbReference type="SUPFAM" id="SSF53720">
    <property type="entry name" value="ALDH-like"/>
    <property type="match status" value="1"/>
</dbReference>
<name>A0ABU3Y1B0_9GAMM</name>
<proteinExistence type="inferred from homology"/>
<dbReference type="InterPro" id="IPR016163">
    <property type="entry name" value="Ald_DH_C"/>
</dbReference>
<keyword evidence="5" id="KW-1185">Reference proteome</keyword>
<evidence type="ECO:0000259" key="3">
    <source>
        <dbReference type="Pfam" id="PF00171"/>
    </source>
</evidence>
<comment type="similarity">
    <text evidence="1">Belongs to the aldehyde dehydrogenase family.</text>
</comment>
<dbReference type="PANTHER" id="PTHR43353">
    <property type="entry name" value="SUCCINATE-SEMIALDEHYDE DEHYDROGENASE, MITOCHONDRIAL"/>
    <property type="match status" value="1"/>
</dbReference>
<sequence length="71" mass="7876">PTVLGDVTPEMLVARDETFGPLAPIFRFDTEEQAIAIANDTEFGLGAGLWTRDINRAWRMGRGIKAGRVWT</sequence>
<dbReference type="EMBL" id="JAWJUL010000401">
    <property type="protein sequence ID" value="MDV3443928.1"/>
    <property type="molecule type" value="Genomic_DNA"/>
</dbReference>
<protein>
    <submittedName>
        <fullName evidence="4">Aldehyde dehydrogenase family protein</fullName>
    </submittedName>
</protein>
<dbReference type="Proteomes" id="UP001273935">
    <property type="component" value="Unassembled WGS sequence"/>
</dbReference>
<dbReference type="Gene3D" id="3.40.309.10">
    <property type="entry name" value="Aldehyde Dehydrogenase, Chain A, domain 2"/>
    <property type="match status" value="1"/>
</dbReference>
<dbReference type="Pfam" id="PF00171">
    <property type="entry name" value="Aldedh"/>
    <property type="match status" value="1"/>
</dbReference>
<feature type="non-terminal residue" evidence="4">
    <location>
        <position position="1"/>
    </location>
</feature>
<dbReference type="InterPro" id="IPR015590">
    <property type="entry name" value="Aldehyde_DH_dom"/>
</dbReference>
<evidence type="ECO:0000256" key="1">
    <source>
        <dbReference type="ARBA" id="ARBA00009986"/>
    </source>
</evidence>
<dbReference type="InterPro" id="IPR016161">
    <property type="entry name" value="Ald_DH/histidinol_DH"/>
</dbReference>
<gene>
    <name evidence="4" type="ORF">R0G64_31545</name>
</gene>
<dbReference type="RefSeq" id="WP_317234875.1">
    <property type="nucleotide sequence ID" value="NZ_JAWJUL010000401.1"/>
</dbReference>